<dbReference type="SUPFAM" id="SSF57716">
    <property type="entry name" value="Glucocorticoid receptor-like (DNA-binding domain)"/>
    <property type="match status" value="1"/>
</dbReference>
<dbReference type="OrthoDB" id="7474070at2759"/>
<evidence type="ECO:0000259" key="7">
    <source>
        <dbReference type="SMART" id="SM00980"/>
    </source>
</evidence>
<feature type="region of interest" description="Disordered" evidence="5">
    <location>
        <begin position="204"/>
        <end position="223"/>
    </location>
</feature>
<reference evidence="8 9" key="1">
    <citation type="journal article" date="2019" name="Commun. Biol.">
        <title>The bagworm genome reveals a unique fibroin gene that provides high tensile strength.</title>
        <authorList>
            <person name="Kono N."/>
            <person name="Nakamura H."/>
            <person name="Ohtoshi R."/>
            <person name="Tomita M."/>
            <person name="Numata K."/>
            <person name="Arakawa K."/>
        </authorList>
    </citation>
    <scope>NUCLEOTIDE SEQUENCE [LARGE SCALE GENOMIC DNA]</scope>
</reference>
<accession>A0A4C1YRJ8</accession>
<dbReference type="GO" id="GO:0016298">
    <property type="term" value="F:lipase activity"/>
    <property type="evidence" value="ECO:0007669"/>
    <property type="project" value="InterPro"/>
</dbReference>
<evidence type="ECO:0000313" key="9">
    <source>
        <dbReference type="Proteomes" id="UP000299102"/>
    </source>
</evidence>
<keyword evidence="3" id="KW-0862">Zinc</keyword>
<keyword evidence="4" id="KW-0238">DNA-binding</keyword>
<dbReference type="SMART" id="SM00980">
    <property type="entry name" value="THAP"/>
    <property type="match status" value="1"/>
</dbReference>
<dbReference type="GO" id="GO:0005615">
    <property type="term" value="C:extracellular space"/>
    <property type="evidence" value="ECO:0007669"/>
    <property type="project" value="TreeGrafter"/>
</dbReference>
<sequence length="879" mass="99149">MLARLCLTVGLIGAVVSTSLYDFVINEVTWENELVSYRYVDGITGYGHFQHLRSHQGIAGPLCRNRIYVMRGGMGSRISKDPFLVITYVITRNSTKQTSRTSSLGCPCPRRHDVDVSKVEAYIYNFYTGYNEKYLLSEAAEKITEHEDFNAEQCIHVFVPGFENNIGSEVPREALCALSNYECNDMNILLLFLRKVFQFHTQKDTKGPPLRGRTQHRSSHSRQGGRIFLQIQSSLYKILALDPAGICFKDCLEEHVKKGQADSVVAIHCNAGELGTYFNLSDYDVYAGNGVTQKGCEGGDFVDLVVKSQASNCSHYKCVPIALQTALQPNRWEYLNHLTQKDRQEALEGRNDEDESLLLLLVHVTDFNKSFDFPNEGVGRICCKQWLKVVGNEELVYLPIEKLNKIRFVCGNHFSKEDFNKKGNRLKKHAVPIINLSRPPLTDVQLLDFPQHLFSRNVSIQEEIPSTSQERQPTISQSYTTVSIQRKYQAQVRKDNLPQPVVYYRRLPTTCSMQPTADPRICLSTINLYLMLCLSFLYPISNLYPIAVMQWLTLLDSGSLNEFSYKRKCQAQFRRDTLFQSKHMPQFPYKRKCQAQVRRQPTLSESYTTVFAQEEMAGTSPERQPIPSESYATEVPVLTIPEEFDIVETDFTEIDKQPLVYISGYIASTVVKSLNCVVCEQALQENNPENNPIYSYITLREWWKDQHALTYPSIKLCGLIQDALDIFEKESISARYDSSDDKHHDDSGIVTRAQAAAAASSDRLVGGTTVPVFDLRDGADPSPCMSAPTATPAPHLAGFLKISWLPCFRPWPGQAESNRILIQSLLAPAPNGDGTTSPTRALPLSVTVLPPHLHVLEVLQNVRLVLMVVPVILTCSKHS</sequence>
<evidence type="ECO:0000256" key="6">
    <source>
        <dbReference type="SAM" id="SignalP"/>
    </source>
</evidence>
<keyword evidence="2" id="KW-0863">Zinc-finger</keyword>
<evidence type="ECO:0000256" key="5">
    <source>
        <dbReference type="SAM" id="MobiDB-lite"/>
    </source>
</evidence>
<evidence type="ECO:0000256" key="1">
    <source>
        <dbReference type="ARBA" id="ARBA00022723"/>
    </source>
</evidence>
<dbReference type="GO" id="GO:0008270">
    <property type="term" value="F:zinc ion binding"/>
    <property type="evidence" value="ECO:0007669"/>
    <property type="project" value="UniProtKB-KW"/>
</dbReference>
<keyword evidence="1" id="KW-0479">Metal-binding</keyword>
<dbReference type="GO" id="GO:0003677">
    <property type="term" value="F:DNA binding"/>
    <property type="evidence" value="ECO:0007669"/>
    <property type="project" value="UniProtKB-KW"/>
</dbReference>
<dbReference type="Proteomes" id="UP000299102">
    <property type="component" value="Unassembled WGS sequence"/>
</dbReference>
<gene>
    <name evidence="8" type="ORF">EVAR_61525_1</name>
</gene>
<name>A0A4C1YRJ8_EUMVA</name>
<dbReference type="AlphaFoldDB" id="A0A4C1YRJ8"/>
<dbReference type="PANTHER" id="PTHR11610">
    <property type="entry name" value="LIPASE"/>
    <property type="match status" value="1"/>
</dbReference>
<proteinExistence type="predicted"/>
<comment type="caution">
    <text evidence="8">The sequence shown here is derived from an EMBL/GenBank/DDBJ whole genome shotgun (WGS) entry which is preliminary data.</text>
</comment>
<dbReference type="Pfam" id="PF05485">
    <property type="entry name" value="THAP"/>
    <property type="match status" value="1"/>
</dbReference>
<dbReference type="Gene3D" id="3.40.50.1820">
    <property type="entry name" value="alpha/beta hydrolase"/>
    <property type="match status" value="1"/>
</dbReference>
<evidence type="ECO:0000256" key="3">
    <source>
        <dbReference type="ARBA" id="ARBA00022833"/>
    </source>
</evidence>
<protein>
    <recommendedName>
        <fullName evidence="7">THAP-type domain-containing protein</fullName>
    </recommendedName>
</protein>
<evidence type="ECO:0000313" key="8">
    <source>
        <dbReference type="EMBL" id="GBP78876.1"/>
    </source>
</evidence>
<dbReference type="InterPro" id="IPR006612">
    <property type="entry name" value="THAP_Znf"/>
</dbReference>
<organism evidence="8 9">
    <name type="scientific">Eumeta variegata</name>
    <name type="common">Bagworm moth</name>
    <name type="synonym">Eumeta japonica</name>
    <dbReference type="NCBI Taxonomy" id="151549"/>
    <lineage>
        <taxon>Eukaryota</taxon>
        <taxon>Metazoa</taxon>
        <taxon>Ecdysozoa</taxon>
        <taxon>Arthropoda</taxon>
        <taxon>Hexapoda</taxon>
        <taxon>Insecta</taxon>
        <taxon>Pterygota</taxon>
        <taxon>Neoptera</taxon>
        <taxon>Endopterygota</taxon>
        <taxon>Lepidoptera</taxon>
        <taxon>Glossata</taxon>
        <taxon>Ditrysia</taxon>
        <taxon>Tineoidea</taxon>
        <taxon>Psychidae</taxon>
        <taxon>Oiketicinae</taxon>
        <taxon>Eumeta</taxon>
    </lineage>
</organism>
<keyword evidence="6" id="KW-0732">Signal</keyword>
<evidence type="ECO:0000256" key="4">
    <source>
        <dbReference type="ARBA" id="ARBA00023125"/>
    </source>
</evidence>
<feature type="domain" description="THAP-type" evidence="7">
    <location>
        <begin position="311"/>
        <end position="441"/>
    </location>
</feature>
<dbReference type="GO" id="GO:0016042">
    <property type="term" value="P:lipid catabolic process"/>
    <property type="evidence" value="ECO:0007669"/>
    <property type="project" value="TreeGrafter"/>
</dbReference>
<keyword evidence="9" id="KW-1185">Reference proteome</keyword>
<dbReference type="EMBL" id="BGZK01001390">
    <property type="protein sequence ID" value="GBP78876.1"/>
    <property type="molecule type" value="Genomic_DNA"/>
</dbReference>
<dbReference type="InterPro" id="IPR000734">
    <property type="entry name" value="TAG_lipase"/>
</dbReference>
<feature type="signal peptide" evidence="6">
    <location>
        <begin position="1"/>
        <end position="17"/>
    </location>
</feature>
<evidence type="ECO:0000256" key="2">
    <source>
        <dbReference type="ARBA" id="ARBA00022771"/>
    </source>
</evidence>
<dbReference type="InterPro" id="IPR029058">
    <property type="entry name" value="AB_hydrolase_fold"/>
</dbReference>
<feature type="chain" id="PRO_5020024116" description="THAP-type domain-containing protein" evidence="6">
    <location>
        <begin position="18"/>
        <end position="879"/>
    </location>
</feature>